<dbReference type="OrthoDB" id="3169603at2"/>
<accession>M3EB96</accession>
<dbReference type="InterPro" id="IPR003439">
    <property type="entry name" value="ABC_transporter-like_ATP-bd"/>
</dbReference>
<keyword evidence="1" id="KW-0547">Nucleotide-binding</keyword>
<dbReference type="CDD" id="cd03221">
    <property type="entry name" value="ABCF_EF-3"/>
    <property type="match status" value="2"/>
</dbReference>
<dbReference type="PANTHER" id="PTHR42855">
    <property type="entry name" value="ABC TRANSPORTER ATP-BINDING SUBUNIT"/>
    <property type="match status" value="1"/>
</dbReference>
<dbReference type="InterPro" id="IPR003593">
    <property type="entry name" value="AAA+_ATPase"/>
</dbReference>
<dbReference type="PANTHER" id="PTHR42855:SF2">
    <property type="entry name" value="DRUG RESISTANCE ABC TRANSPORTER,ATP-BINDING PROTEIN"/>
    <property type="match status" value="1"/>
</dbReference>
<feature type="region of interest" description="Disordered" evidence="3">
    <location>
        <begin position="329"/>
        <end position="355"/>
    </location>
</feature>
<evidence type="ECO:0000256" key="2">
    <source>
        <dbReference type="ARBA" id="ARBA00022840"/>
    </source>
</evidence>
<organism evidence="5 6">
    <name type="scientific">Streptomyces gancidicus BKS 13-15</name>
    <dbReference type="NCBI Taxonomy" id="1284664"/>
    <lineage>
        <taxon>Bacteria</taxon>
        <taxon>Bacillati</taxon>
        <taxon>Actinomycetota</taxon>
        <taxon>Actinomycetes</taxon>
        <taxon>Kitasatosporales</taxon>
        <taxon>Streptomycetaceae</taxon>
        <taxon>Streptomyces</taxon>
        <taxon>Streptomyces pseudogriseolus group</taxon>
    </lineage>
</organism>
<feature type="compositionally biased region" description="Low complexity" evidence="3">
    <location>
        <begin position="344"/>
        <end position="355"/>
    </location>
</feature>
<name>M3EB96_STREZ</name>
<comment type="caution">
    <text evidence="5">The sequence shown here is derived from an EMBL/GenBank/DDBJ whole genome shotgun (WGS) entry which is preliminary data.</text>
</comment>
<dbReference type="PROSITE" id="PS50893">
    <property type="entry name" value="ABC_TRANSPORTER_2"/>
    <property type="match status" value="2"/>
</dbReference>
<dbReference type="InterPro" id="IPR051309">
    <property type="entry name" value="ABCF_ATPase"/>
</dbReference>
<dbReference type="FunFam" id="3.40.50.300:FF:000011">
    <property type="entry name" value="Putative ABC transporter ATP-binding component"/>
    <property type="match status" value="1"/>
</dbReference>
<feature type="domain" description="ABC transporter" evidence="4">
    <location>
        <begin position="358"/>
        <end position="548"/>
    </location>
</feature>
<dbReference type="PROSITE" id="PS00211">
    <property type="entry name" value="ABC_TRANSPORTER_1"/>
    <property type="match status" value="2"/>
</dbReference>
<keyword evidence="2" id="KW-0067">ATP-binding</keyword>
<dbReference type="GO" id="GO:0005524">
    <property type="term" value="F:ATP binding"/>
    <property type="evidence" value="ECO:0007669"/>
    <property type="project" value="UniProtKB-KW"/>
</dbReference>
<proteinExistence type="predicted"/>
<sequence>MRARAHTLTPAPAAQLSVKDVTKSYGPRTVLDQVSLTVRPGERAAVVGENGAGKSTLLRLLAGAETPDDGDITVAFPGGCGHLTQTPALEPDRTVQDAVDHALAPLRALERRLRAAEERLGEASEAELAAYGDLLSAYEQRDGYRADARVDAAMHGLGLDGVTRDRLLGSLSGGEQSRLALACVLAADPELLLLDEPTNHLDASAVHWLEERLRGHRGTVVAVTHDRPFIERIATTILEVDRDTRSVRRYGDGWAGYRAAKAAARRRAEQAHTEWLEEVARTEELLESAGRRLSTTGGDPRQGFGKHRRSHEAKLGGQVRAVRERLARLRRTPVPAPPEPLRFTAAPATAGDPPASDTVLAELEEVAVGERLRLDGRLTVEPGQRLLVTGENGAGKSTLLRVLAGDLEPDAGVARRPARIGYLPQELPVRMGRLPLLAAFAARRPGPLEEHRDTLLSLGLFREEDVTVPVAALSAGQQRRLQIARLVTRPADLLVLDEPTNHVALDLVEDLEAALAAYPGAVVAVSHDRGFRARFRGERLQLRGGGRA</sequence>
<dbReference type="InterPro" id="IPR027417">
    <property type="entry name" value="P-loop_NTPase"/>
</dbReference>
<reference evidence="5 6" key="1">
    <citation type="journal article" date="2013" name="Genome Announc.">
        <title>Draft Genome Sequence of Streptomyces gancidicus Strain BKS 13-15.</title>
        <authorList>
            <person name="Kumar S."/>
            <person name="Kaur N."/>
            <person name="Singh N.K."/>
            <person name="Raghava G.P."/>
            <person name="Mayilraj S."/>
        </authorList>
    </citation>
    <scope>NUCLEOTIDE SEQUENCE [LARGE SCALE GENOMIC DNA]</scope>
    <source>
        <strain evidence="5 6">BKS 13-15</strain>
    </source>
</reference>
<feature type="region of interest" description="Disordered" evidence="3">
    <location>
        <begin position="288"/>
        <end position="317"/>
    </location>
</feature>
<protein>
    <submittedName>
        <fullName evidence="5">ABC transporter-like protein</fullName>
    </submittedName>
</protein>
<dbReference type="GO" id="GO:0016887">
    <property type="term" value="F:ATP hydrolysis activity"/>
    <property type="evidence" value="ECO:0007669"/>
    <property type="project" value="InterPro"/>
</dbReference>
<dbReference type="NCBIfam" id="NF000355">
    <property type="entry name" value="ribo_prot_ABC_F"/>
    <property type="match status" value="1"/>
</dbReference>
<evidence type="ECO:0000256" key="1">
    <source>
        <dbReference type="ARBA" id="ARBA00022741"/>
    </source>
</evidence>
<evidence type="ECO:0000256" key="3">
    <source>
        <dbReference type="SAM" id="MobiDB-lite"/>
    </source>
</evidence>
<evidence type="ECO:0000313" key="5">
    <source>
        <dbReference type="EMBL" id="EMF30977.1"/>
    </source>
</evidence>
<dbReference type="AlphaFoldDB" id="M3EB96"/>
<dbReference type="PATRIC" id="fig|1284664.3.peg.187"/>
<dbReference type="RefSeq" id="WP_006129750.1">
    <property type="nucleotide sequence ID" value="NZ_AOHP01000006.1"/>
</dbReference>
<dbReference type="InterPro" id="IPR017871">
    <property type="entry name" value="ABC_transporter-like_CS"/>
</dbReference>
<dbReference type="SUPFAM" id="SSF52540">
    <property type="entry name" value="P-loop containing nucleoside triphosphate hydrolases"/>
    <property type="match status" value="2"/>
</dbReference>
<evidence type="ECO:0000259" key="4">
    <source>
        <dbReference type="PROSITE" id="PS50893"/>
    </source>
</evidence>
<evidence type="ECO:0000313" key="6">
    <source>
        <dbReference type="Proteomes" id="UP000011732"/>
    </source>
</evidence>
<keyword evidence="6" id="KW-1185">Reference proteome</keyword>
<dbReference type="EMBL" id="AOHP01000006">
    <property type="protein sequence ID" value="EMF30977.1"/>
    <property type="molecule type" value="Genomic_DNA"/>
</dbReference>
<dbReference type="Gene3D" id="3.40.50.300">
    <property type="entry name" value="P-loop containing nucleotide triphosphate hydrolases"/>
    <property type="match status" value="2"/>
</dbReference>
<dbReference type="SMART" id="SM00382">
    <property type="entry name" value="AAA"/>
    <property type="match status" value="2"/>
</dbReference>
<gene>
    <name evidence="5" type="ORF">H114_00928</name>
</gene>
<dbReference type="Pfam" id="PF00005">
    <property type="entry name" value="ABC_tran"/>
    <property type="match status" value="2"/>
</dbReference>
<dbReference type="Proteomes" id="UP000011732">
    <property type="component" value="Unassembled WGS sequence"/>
</dbReference>
<feature type="domain" description="ABC transporter" evidence="4">
    <location>
        <begin position="16"/>
        <end position="284"/>
    </location>
</feature>